<organism evidence="5 6">
    <name type="scientific">Citrus clementina</name>
    <name type="common">Clementine</name>
    <name type="synonym">Citrus deliciosa x Citrus sinensis</name>
    <dbReference type="NCBI Taxonomy" id="85681"/>
    <lineage>
        <taxon>Eukaryota</taxon>
        <taxon>Viridiplantae</taxon>
        <taxon>Streptophyta</taxon>
        <taxon>Embryophyta</taxon>
        <taxon>Tracheophyta</taxon>
        <taxon>Spermatophyta</taxon>
        <taxon>Magnoliopsida</taxon>
        <taxon>eudicotyledons</taxon>
        <taxon>Gunneridae</taxon>
        <taxon>Pentapetalae</taxon>
        <taxon>rosids</taxon>
        <taxon>malvids</taxon>
        <taxon>Sapindales</taxon>
        <taxon>Rutaceae</taxon>
        <taxon>Aurantioideae</taxon>
        <taxon>Citrus</taxon>
    </lineage>
</organism>
<evidence type="ECO:0000259" key="3">
    <source>
        <dbReference type="PROSITE" id="PS51192"/>
    </source>
</evidence>
<dbReference type="InterPro" id="IPR001650">
    <property type="entry name" value="Helicase_C-like"/>
</dbReference>
<evidence type="ECO:0008006" key="7">
    <source>
        <dbReference type="Google" id="ProtNLM"/>
    </source>
</evidence>
<keyword evidence="1" id="KW-0378">Hydrolase</keyword>
<dbReference type="SMART" id="SM00487">
    <property type="entry name" value="DEXDc"/>
    <property type="match status" value="1"/>
</dbReference>
<dbReference type="GO" id="GO:0003676">
    <property type="term" value="F:nucleic acid binding"/>
    <property type="evidence" value="ECO:0007669"/>
    <property type="project" value="InterPro"/>
</dbReference>
<feature type="compositionally biased region" description="Basic and acidic residues" evidence="2">
    <location>
        <begin position="775"/>
        <end position="785"/>
    </location>
</feature>
<dbReference type="InterPro" id="IPR002711">
    <property type="entry name" value="HNH"/>
</dbReference>
<proteinExistence type="predicted"/>
<dbReference type="GO" id="GO:0005524">
    <property type="term" value="F:ATP binding"/>
    <property type="evidence" value="ECO:0007669"/>
    <property type="project" value="InterPro"/>
</dbReference>
<dbReference type="FunCoup" id="V4T181">
    <property type="interactions" value="1038"/>
</dbReference>
<dbReference type="Pfam" id="PF00271">
    <property type="entry name" value="Helicase_C"/>
    <property type="match status" value="1"/>
</dbReference>
<dbReference type="Gene3D" id="3.40.50.300">
    <property type="entry name" value="P-loop containing nucleotide triphosphate hydrolases"/>
    <property type="match status" value="1"/>
</dbReference>
<dbReference type="Gramene" id="ESR53928">
    <property type="protein sequence ID" value="ESR53928"/>
    <property type="gene ID" value="CICLE_v10018579mg"/>
</dbReference>
<evidence type="ECO:0000313" key="5">
    <source>
        <dbReference type="EMBL" id="ESR53928.1"/>
    </source>
</evidence>
<dbReference type="InterPro" id="IPR014001">
    <property type="entry name" value="Helicase_ATP-bd"/>
</dbReference>
<gene>
    <name evidence="5" type="ORF">CICLE_v10018579mg</name>
</gene>
<feature type="region of interest" description="Disordered" evidence="2">
    <location>
        <begin position="738"/>
        <end position="786"/>
    </location>
</feature>
<dbReference type="GO" id="GO:0031297">
    <property type="term" value="P:replication fork processing"/>
    <property type="evidence" value="ECO:0007669"/>
    <property type="project" value="TreeGrafter"/>
</dbReference>
<protein>
    <recommendedName>
        <fullName evidence="7">DNA annealing helicase and endonuclease ZRANB3</fullName>
    </recommendedName>
</protein>
<dbReference type="InterPro" id="IPR049730">
    <property type="entry name" value="SNF2/RAD54-like_C"/>
</dbReference>
<dbReference type="SUPFAM" id="SSF52540">
    <property type="entry name" value="P-loop containing nucleoside triphosphate hydrolases"/>
    <property type="match status" value="2"/>
</dbReference>
<dbReference type="OMA" id="WRKVVLH"/>
<dbReference type="STRING" id="85681.V4T181"/>
<dbReference type="PANTHER" id="PTHR45766:SF5">
    <property type="entry name" value="SNF2 DOMAIN-CONTAINING PROTEIN _ HELICASE DOMAIN-CONTAINING PROTEIN _ HNH ENDONUCLEASE DOMAIN-CONTAINING PROTEIN"/>
    <property type="match status" value="1"/>
</dbReference>
<dbReference type="Gene3D" id="1.10.30.50">
    <property type="match status" value="1"/>
</dbReference>
<dbReference type="InterPro" id="IPR027417">
    <property type="entry name" value="P-loop_NTPase"/>
</dbReference>
<accession>V4T181</accession>
<dbReference type="GO" id="GO:0004520">
    <property type="term" value="F:DNA endonuclease activity"/>
    <property type="evidence" value="ECO:0007669"/>
    <property type="project" value="TreeGrafter"/>
</dbReference>
<feature type="domain" description="Helicase ATP-binding" evidence="3">
    <location>
        <begin position="210"/>
        <end position="374"/>
    </location>
</feature>
<evidence type="ECO:0000256" key="1">
    <source>
        <dbReference type="ARBA" id="ARBA00022801"/>
    </source>
</evidence>
<dbReference type="Proteomes" id="UP000030687">
    <property type="component" value="Unassembled WGS sequence"/>
</dbReference>
<dbReference type="InterPro" id="IPR038718">
    <property type="entry name" value="SNF2-like_sf"/>
</dbReference>
<dbReference type="PANTHER" id="PTHR45766">
    <property type="entry name" value="DNA ANNEALING HELICASE AND ENDONUCLEASE ZRANB3 FAMILY MEMBER"/>
    <property type="match status" value="1"/>
</dbReference>
<feature type="domain" description="Helicase C-terminal" evidence="4">
    <location>
        <begin position="519"/>
        <end position="672"/>
    </location>
</feature>
<keyword evidence="6" id="KW-1185">Reference proteome</keyword>
<dbReference type="PROSITE" id="PS51194">
    <property type="entry name" value="HELICASE_CTER"/>
    <property type="match status" value="1"/>
</dbReference>
<name>V4T181_CITCL</name>
<dbReference type="KEGG" id="cic:CICLE_v10018579mg"/>
<dbReference type="EMBL" id="KI536661">
    <property type="protein sequence ID" value="ESR53928.1"/>
    <property type="molecule type" value="Genomic_DNA"/>
</dbReference>
<dbReference type="AlphaFoldDB" id="V4T181"/>
<dbReference type="GO" id="GO:0016787">
    <property type="term" value="F:hydrolase activity"/>
    <property type="evidence" value="ECO:0007669"/>
    <property type="project" value="UniProtKB-KW"/>
</dbReference>
<feature type="compositionally biased region" description="Basic and acidic residues" evidence="2">
    <location>
        <begin position="738"/>
        <end position="754"/>
    </location>
</feature>
<sequence length="1155" mass="129982">MEITEEQRQRAEANRLAALAKRKALLQSATTASNRQDAWRLSKCRKFSTEPAHFPKSALADPNSTTQLPENFRVRLEICSPDSFSVTPLAIEGFVYPGEEECLRRLGQWLSDVMPSHYTQNNSGGKACVYKLRDYNPVLTCLKNSAGIEVEGIPWVTLNVVEKLSHSIDTGRWNPCRPEHLSDEVVDEMIGKLPKSLLDVILPFQLEGVRFGLRRGGRCLIADEMGLGKTLQAIAIAACFISAGSILVVCPAILRLSWAEELERWLPFCLPADIHLVFGHRNNPVHLTRFPRVVVISYTMLHRLRKSMIEQEWALLIVDESHHVRCSKRTSEPEEVKAVLDVAAKVKRIVLLSGTPSLSRLPYDIFHQINMPGLLGKAKYDFAKTYCDVKTVQGYQGQLFQDFSKGVRLEELNVLLKQTVMIRRLKQHLLVQLPPKRRQIIRLLLKRSEIVSAKAAVGVINDSEKDATNDKTPKDSDEHDDSGACCRLGKISYQELGIAKLSGFREWLSIHPVIAESDGAADIDVNPRSNKMIIFAHHLKVLDGVQEFISEKGIGFVRIDGNTLPRDRQSAVHSFQLSNEVKIAIIGITAGGVGLDFSSAQNVVFLELPQSPSLMLQAEDRAHRRGQTSAVNIYIFCAKDTTDESHWQNLNKSLRCVSSATNGKYDALQEIAVEGVSYLEMSDKTDRGSEDLTLDQVASSDQFQELMKVPESSEASDFRAINTNDEITAKMNDKLLEESKTDHSPTETDDHHNNDITLSGAEIGPEKVSPYELVKSNKDKDEPKKVSQYTGRIHLYSCVPGTDSRPRPLFESFRPEELDNTERISGCLKDNPGYRHAIQVFINEWNALRPIERTKLLGKPLQLPLSVELCYLKETINHSSGGLLKGGSKRRTTPSLEISHPLPSGAEWKKVRICSGSRKKEKEYTQGWTINDEPLCKLCQKTCKSKNAKNAEYFEDLFCNFDCYEEYRLRTSGRFLREELFRIEHGVCTNCQLDCHKLVKHIKPLSLEQRRKYIVRVAPNVASRQNMLEKLVNDPTEANAWHADHVVPVYRGGGECRLENMRTLCVACHYNVTTAQCAERRSTRAKARKQLKVIMDGIQNDLNVDGTVPHTKDQMHMEMEENTIEDELLIKVPGSSYSVCISSSAESEVLNSSKS</sequence>
<dbReference type="FunFam" id="3.40.50.10810:FF:000065">
    <property type="entry name" value="SNF2 DNA repair protein, putative"/>
    <property type="match status" value="1"/>
</dbReference>
<dbReference type="PROSITE" id="PS51192">
    <property type="entry name" value="HELICASE_ATP_BIND_1"/>
    <property type="match status" value="1"/>
</dbReference>
<reference evidence="5 6" key="1">
    <citation type="submission" date="2013-10" db="EMBL/GenBank/DDBJ databases">
        <authorList>
            <consortium name="International Citrus Genome Consortium"/>
            <person name="Jenkins J."/>
            <person name="Schmutz J."/>
            <person name="Prochnik S."/>
            <person name="Rokhsar D."/>
            <person name="Gmitter F."/>
            <person name="Ollitrault P."/>
            <person name="Machado M."/>
            <person name="Talon M."/>
            <person name="Wincker P."/>
            <person name="Jaillon O."/>
            <person name="Morgante M."/>
        </authorList>
    </citation>
    <scope>NUCLEOTIDE SEQUENCE</scope>
    <source>
        <strain evidence="6">cv. Clemenules</strain>
    </source>
</reference>
<dbReference type="Pfam" id="PF00176">
    <property type="entry name" value="SNF2-rel_dom"/>
    <property type="match status" value="1"/>
</dbReference>
<dbReference type="Gene3D" id="3.40.50.10810">
    <property type="entry name" value="Tandem AAA-ATPase domain"/>
    <property type="match status" value="1"/>
</dbReference>
<dbReference type="GO" id="GO:0006281">
    <property type="term" value="P:DNA repair"/>
    <property type="evidence" value="ECO:0007669"/>
    <property type="project" value="TreeGrafter"/>
</dbReference>
<dbReference type="InterPro" id="IPR003615">
    <property type="entry name" value="HNH_nuc"/>
</dbReference>
<dbReference type="CDD" id="cd18793">
    <property type="entry name" value="SF2_C_SNF"/>
    <property type="match status" value="1"/>
</dbReference>
<dbReference type="eggNOG" id="KOG1000">
    <property type="taxonomic scope" value="Eukaryota"/>
</dbReference>
<dbReference type="GO" id="GO:0043596">
    <property type="term" value="C:nuclear replication fork"/>
    <property type="evidence" value="ECO:0007669"/>
    <property type="project" value="TreeGrafter"/>
</dbReference>
<dbReference type="GO" id="GO:0008270">
    <property type="term" value="F:zinc ion binding"/>
    <property type="evidence" value="ECO:0007669"/>
    <property type="project" value="InterPro"/>
</dbReference>
<dbReference type="InterPro" id="IPR000330">
    <property type="entry name" value="SNF2_N"/>
</dbReference>
<evidence type="ECO:0000313" key="6">
    <source>
        <dbReference type="Proteomes" id="UP000030687"/>
    </source>
</evidence>
<dbReference type="CDD" id="cd00085">
    <property type="entry name" value="HNHc"/>
    <property type="match status" value="1"/>
</dbReference>
<dbReference type="InParanoid" id="V4T181"/>
<dbReference type="SMART" id="SM00490">
    <property type="entry name" value="HELICc"/>
    <property type="match status" value="1"/>
</dbReference>
<evidence type="ECO:0000259" key="4">
    <source>
        <dbReference type="PROSITE" id="PS51194"/>
    </source>
</evidence>
<evidence type="ECO:0000256" key="2">
    <source>
        <dbReference type="SAM" id="MobiDB-lite"/>
    </source>
</evidence>
<dbReference type="Pfam" id="PF01844">
    <property type="entry name" value="HNH"/>
    <property type="match status" value="1"/>
</dbReference>